<protein>
    <submittedName>
        <fullName evidence="3">Uncharacterized protein</fullName>
    </submittedName>
</protein>
<dbReference type="RefSeq" id="WP_274040081.1">
    <property type="nucleotide sequence ID" value="NZ_JANCPR020000010.1"/>
</dbReference>
<proteinExistence type="predicted"/>
<sequence>MGKKPTWQGVWFIEFVGMLAAHVTGAGSLRKVRGNSSPYHVLINLLLLRLPVGALTALVGVVLLSGKFFPGLNALDTSSQIIAWATAFGVLQEAVTRTIDRQGQHLLENVKAPGREQPEAGVQPPRSAARGRPDARHSGFPRPERGSTAIALAASSRPGAHVSNPPPRGRCSRAGAQRAPA</sequence>
<evidence type="ECO:0000313" key="4">
    <source>
        <dbReference type="Proteomes" id="UP001214441"/>
    </source>
</evidence>
<keyword evidence="2" id="KW-1133">Transmembrane helix</keyword>
<reference evidence="3 4" key="1">
    <citation type="submission" date="2023-05" db="EMBL/GenBank/DDBJ databases">
        <title>Streptantibioticus silvisoli sp. nov., acidotolerant actinomycetes 1 from pine litter.</title>
        <authorList>
            <person name="Swiecimska M."/>
            <person name="Golinska P."/>
            <person name="Sangal V."/>
            <person name="Wachnowicz B."/>
            <person name="Goodfellow M."/>
        </authorList>
    </citation>
    <scope>NUCLEOTIDE SEQUENCE [LARGE SCALE GENOMIC DNA]</scope>
    <source>
        <strain evidence="3 4">DSM 42109</strain>
    </source>
</reference>
<feature type="transmembrane region" description="Helical" evidence="2">
    <location>
        <begin position="6"/>
        <end position="29"/>
    </location>
</feature>
<feature type="compositionally biased region" description="Basic and acidic residues" evidence="1">
    <location>
        <begin position="131"/>
        <end position="145"/>
    </location>
</feature>
<keyword evidence="2" id="KW-0812">Transmembrane</keyword>
<dbReference type="EMBL" id="JANCPR020000010">
    <property type="protein sequence ID" value="MDJ1132727.1"/>
    <property type="molecule type" value="Genomic_DNA"/>
</dbReference>
<accession>A0ABT6ZUI6</accession>
<keyword evidence="2" id="KW-0472">Membrane</keyword>
<keyword evidence="4" id="KW-1185">Reference proteome</keyword>
<feature type="transmembrane region" description="Helical" evidence="2">
    <location>
        <begin position="41"/>
        <end position="64"/>
    </location>
</feature>
<comment type="caution">
    <text evidence="3">The sequence shown here is derived from an EMBL/GenBank/DDBJ whole genome shotgun (WGS) entry which is preliminary data.</text>
</comment>
<evidence type="ECO:0000313" key="3">
    <source>
        <dbReference type="EMBL" id="MDJ1132727.1"/>
    </source>
</evidence>
<evidence type="ECO:0000256" key="1">
    <source>
        <dbReference type="SAM" id="MobiDB-lite"/>
    </source>
</evidence>
<evidence type="ECO:0000256" key="2">
    <source>
        <dbReference type="SAM" id="Phobius"/>
    </source>
</evidence>
<feature type="region of interest" description="Disordered" evidence="1">
    <location>
        <begin position="108"/>
        <end position="181"/>
    </location>
</feature>
<organism evidence="3 4">
    <name type="scientific">Streptomyces iconiensis</name>
    <dbReference type="NCBI Taxonomy" id="1384038"/>
    <lineage>
        <taxon>Bacteria</taxon>
        <taxon>Bacillati</taxon>
        <taxon>Actinomycetota</taxon>
        <taxon>Actinomycetes</taxon>
        <taxon>Kitasatosporales</taxon>
        <taxon>Streptomycetaceae</taxon>
        <taxon>Streptomyces</taxon>
    </lineage>
</organism>
<dbReference type="Proteomes" id="UP001214441">
    <property type="component" value="Unassembled WGS sequence"/>
</dbReference>
<name>A0ABT6ZUI6_9ACTN</name>
<gene>
    <name evidence="3" type="ORF">NMN56_012330</name>
</gene>